<proteinExistence type="predicted"/>
<dbReference type="PROSITE" id="PS50048">
    <property type="entry name" value="ZN2_CY6_FUNGAL_2"/>
    <property type="match status" value="1"/>
</dbReference>
<accession>A0A9N9LXC8</accession>
<gene>
    <name evidence="5" type="ORF">HYALB_00007427</name>
</gene>
<dbReference type="GO" id="GO:0000981">
    <property type="term" value="F:DNA-binding transcription factor activity, RNA polymerase II-specific"/>
    <property type="evidence" value="ECO:0007669"/>
    <property type="project" value="InterPro"/>
</dbReference>
<dbReference type="SMART" id="SM00066">
    <property type="entry name" value="GAL4"/>
    <property type="match status" value="1"/>
</dbReference>
<evidence type="ECO:0000256" key="3">
    <source>
        <dbReference type="ARBA" id="ARBA00023242"/>
    </source>
</evidence>
<dbReference type="Pfam" id="PF04082">
    <property type="entry name" value="Fungal_trans"/>
    <property type="match status" value="1"/>
</dbReference>
<dbReference type="InterPro" id="IPR050613">
    <property type="entry name" value="Sec_Metabolite_Reg"/>
</dbReference>
<dbReference type="Gene3D" id="4.10.240.10">
    <property type="entry name" value="Zn(2)-C6 fungal-type DNA-binding domain"/>
    <property type="match status" value="1"/>
</dbReference>
<evidence type="ECO:0000313" key="5">
    <source>
        <dbReference type="EMBL" id="CAG8980184.1"/>
    </source>
</evidence>
<dbReference type="CDD" id="cd00067">
    <property type="entry name" value="GAL4"/>
    <property type="match status" value="1"/>
</dbReference>
<name>A0A9N9LXC8_9HELO</name>
<dbReference type="SMART" id="SM00906">
    <property type="entry name" value="Fungal_trans"/>
    <property type="match status" value="1"/>
</dbReference>
<dbReference type="PANTHER" id="PTHR31001:SF49">
    <property type="entry name" value="ZN(II)2CYS6 TRANSCRIPTION FACTOR (EUROFUNG)"/>
    <property type="match status" value="1"/>
</dbReference>
<dbReference type="SUPFAM" id="SSF57701">
    <property type="entry name" value="Zn2/Cys6 DNA-binding domain"/>
    <property type="match status" value="1"/>
</dbReference>
<dbReference type="GO" id="GO:0003677">
    <property type="term" value="F:DNA binding"/>
    <property type="evidence" value="ECO:0007669"/>
    <property type="project" value="InterPro"/>
</dbReference>
<dbReference type="CDD" id="cd12148">
    <property type="entry name" value="fungal_TF_MHR"/>
    <property type="match status" value="1"/>
</dbReference>
<dbReference type="InterPro" id="IPR007219">
    <property type="entry name" value="XnlR_reg_dom"/>
</dbReference>
<evidence type="ECO:0000256" key="2">
    <source>
        <dbReference type="ARBA" id="ARBA00022723"/>
    </source>
</evidence>
<dbReference type="Proteomes" id="UP000701801">
    <property type="component" value="Unassembled WGS sequence"/>
</dbReference>
<keyword evidence="2" id="KW-0479">Metal-binding</keyword>
<dbReference type="PROSITE" id="PS00463">
    <property type="entry name" value="ZN2_CY6_FUNGAL_1"/>
    <property type="match status" value="1"/>
</dbReference>
<keyword evidence="3" id="KW-0539">Nucleus</keyword>
<dbReference type="OrthoDB" id="4934715at2759"/>
<evidence type="ECO:0000259" key="4">
    <source>
        <dbReference type="PROSITE" id="PS50048"/>
    </source>
</evidence>
<comment type="caution">
    <text evidence="5">The sequence shown here is derived from an EMBL/GenBank/DDBJ whole genome shotgun (WGS) entry which is preliminary data.</text>
</comment>
<dbReference type="GO" id="GO:0005634">
    <property type="term" value="C:nucleus"/>
    <property type="evidence" value="ECO:0007669"/>
    <property type="project" value="UniProtKB-SubCell"/>
</dbReference>
<dbReference type="AlphaFoldDB" id="A0A9N9LXC8"/>
<feature type="domain" description="Zn(2)-C6 fungal-type" evidence="4">
    <location>
        <begin position="43"/>
        <end position="74"/>
    </location>
</feature>
<keyword evidence="6" id="KW-1185">Reference proteome</keyword>
<dbReference type="InterPro" id="IPR001138">
    <property type="entry name" value="Zn2Cys6_DnaBD"/>
</dbReference>
<dbReference type="InterPro" id="IPR036864">
    <property type="entry name" value="Zn2-C6_fun-type_DNA-bd_sf"/>
</dbReference>
<organism evidence="5 6">
    <name type="scientific">Hymenoscyphus albidus</name>
    <dbReference type="NCBI Taxonomy" id="595503"/>
    <lineage>
        <taxon>Eukaryota</taxon>
        <taxon>Fungi</taxon>
        <taxon>Dikarya</taxon>
        <taxon>Ascomycota</taxon>
        <taxon>Pezizomycotina</taxon>
        <taxon>Leotiomycetes</taxon>
        <taxon>Helotiales</taxon>
        <taxon>Helotiaceae</taxon>
        <taxon>Hymenoscyphus</taxon>
    </lineage>
</organism>
<dbReference type="EMBL" id="CAJVRM010000363">
    <property type="protein sequence ID" value="CAG8980184.1"/>
    <property type="molecule type" value="Genomic_DNA"/>
</dbReference>
<evidence type="ECO:0000313" key="6">
    <source>
        <dbReference type="Proteomes" id="UP000701801"/>
    </source>
</evidence>
<dbReference type="GO" id="GO:0006351">
    <property type="term" value="P:DNA-templated transcription"/>
    <property type="evidence" value="ECO:0007669"/>
    <property type="project" value="InterPro"/>
</dbReference>
<reference evidence="5" key="1">
    <citation type="submission" date="2021-07" db="EMBL/GenBank/DDBJ databases">
        <authorList>
            <person name="Durling M."/>
        </authorList>
    </citation>
    <scope>NUCLEOTIDE SEQUENCE</scope>
</reference>
<dbReference type="PANTHER" id="PTHR31001">
    <property type="entry name" value="UNCHARACTERIZED TRANSCRIPTIONAL REGULATORY PROTEIN"/>
    <property type="match status" value="1"/>
</dbReference>
<evidence type="ECO:0000256" key="1">
    <source>
        <dbReference type="ARBA" id="ARBA00004123"/>
    </source>
</evidence>
<dbReference type="Pfam" id="PF00172">
    <property type="entry name" value="Zn_clus"/>
    <property type="match status" value="1"/>
</dbReference>
<dbReference type="GO" id="GO:0008270">
    <property type="term" value="F:zinc ion binding"/>
    <property type="evidence" value="ECO:0007669"/>
    <property type="project" value="InterPro"/>
</dbReference>
<protein>
    <recommendedName>
        <fullName evidence="4">Zn(2)-C6 fungal-type domain-containing protein</fullName>
    </recommendedName>
</protein>
<sequence>MSLNRMPTSAGFQTVFRFVKDAPDGTSGQPQPRVTKRNRQSISCSTCRSRKLKCDRQRPCSSCVKRGDGIPCTYAGPIKDARSRHVESRGSEVQLRLQKLEEMVTGLLMHKTKEQNEPRNFLSDLAITPPEMIDPSLKTSTGSANEAGDATLTEHSHLCGNDSGTRYLGATNWTTVLQNIRGIQDVLDTGVEEEPTPNNLPSGQNILFDCSPMVTFSVLCSSLPPRATVDNLMSAYFNAKHNQSPIIHSTKFLRECEEFWKDHSSASPLWISMLYSAMYLASQFNEASGTKDRSSSNPRIFLTRAKQALLAGEYQKGKQYSLEALLFYLKCNFVLREDYESSSWMIMGITAKLALRMGYHRDPKTLKNITPFEGEMRRRTFFLVEVMDLLLSFQAGVPPTIQEDECDTEPPSNLLDTDFSEDCEILPPSRPSSDPTPMLYYCVKSRLAKLLRRVIRHALSLKSPSYSETMKLEQELSIAYENIPSSLRPRPLNCSLTDPAYIILHRLNLELLHLRCSCVLHRKYLNHDRLNPTFQFSRAKCLDSALKILEYQKELHYACLPGGQLYNDRWMPSSLIMHDFLLAVMIVCLELYESRFEKGDEEVRRKRYEVVRDSYDIWYSRREISKEARRAANVLGAMLKKVSKPVEANSMAISMIIEEEGRSDMGEYAWGMNTMQDTPLDDVGSMDLPLPDYFNNVFGTEDGFNWGCMDHYLASQDLNSGDSQFFSGWQG</sequence>
<comment type="subcellular location">
    <subcellularLocation>
        <location evidence="1">Nucleus</location>
    </subcellularLocation>
</comment>